<feature type="coiled-coil region" evidence="1">
    <location>
        <begin position="50"/>
        <end position="91"/>
    </location>
</feature>
<protein>
    <submittedName>
        <fullName evidence="3">Basic-leucine zipper domain-containing protein</fullName>
    </submittedName>
</protein>
<evidence type="ECO:0000256" key="1">
    <source>
        <dbReference type="SAM" id="Coils"/>
    </source>
</evidence>
<dbReference type="Gene3D" id="1.20.5.170">
    <property type="match status" value="1"/>
</dbReference>
<evidence type="ECO:0000313" key="4">
    <source>
        <dbReference type="Proteomes" id="UP000030755"/>
    </source>
</evidence>
<dbReference type="AlphaFoldDB" id="A0A075B0Q1"/>
<name>A0A075B0Q1_ROZAC</name>
<dbReference type="OrthoDB" id="295274at2759"/>
<sequence>MKVIMLKNLSSNDLLSNSNADFRNETVGKLFNGEVLSRSEKNRLAAKRCRDRKKKELESLKETIFNQKLEIEYLRHENRRLQDELNDVLKNIMKTHPSNYYRERFDSQSYLLTGNKNTVFEDYSSKLNMLPKIQNIVPHENYINHYHRHPNYPYALE</sequence>
<dbReference type="InterPro" id="IPR004827">
    <property type="entry name" value="bZIP"/>
</dbReference>
<evidence type="ECO:0000313" key="3">
    <source>
        <dbReference type="EMBL" id="EPZ34401.1"/>
    </source>
</evidence>
<keyword evidence="1" id="KW-0175">Coiled coil</keyword>
<dbReference type="GO" id="GO:0003700">
    <property type="term" value="F:DNA-binding transcription factor activity"/>
    <property type="evidence" value="ECO:0007669"/>
    <property type="project" value="InterPro"/>
</dbReference>
<dbReference type="EMBL" id="KE560959">
    <property type="protein sequence ID" value="EPZ34401.1"/>
    <property type="molecule type" value="Genomic_DNA"/>
</dbReference>
<gene>
    <name evidence="3" type="ORF">O9G_000588</name>
</gene>
<evidence type="ECO:0000259" key="2">
    <source>
        <dbReference type="PROSITE" id="PS50217"/>
    </source>
</evidence>
<organism evidence="3 4">
    <name type="scientific">Rozella allomycis (strain CSF55)</name>
    <dbReference type="NCBI Taxonomy" id="988480"/>
    <lineage>
        <taxon>Eukaryota</taxon>
        <taxon>Fungi</taxon>
        <taxon>Fungi incertae sedis</taxon>
        <taxon>Cryptomycota</taxon>
        <taxon>Cryptomycota incertae sedis</taxon>
        <taxon>Rozella</taxon>
    </lineage>
</organism>
<keyword evidence="4" id="KW-1185">Reference proteome</keyword>
<dbReference type="PROSITE" id="PS00036">
    <property type="entry name" value="BZIP_BASIC"/>
    <property type="match status" value="1"/>
</dbReference>
<feature type="domain" description="BZIP" evidence="2">
    <location>
        <begin position="38"/>
        <end position="88"/>
    </location>
</feature>
<reference evidence="3 4" key="1">
    <citation type="journal article" date="2013" name="Curr. Biol.">
        <title>Shared signatures of parasitism and phylogenomics unite Cryptomycota and microsporidia.</title>
        <authorList>
            <person name="James T.Y."/>
            <person name="Pelin A."/>
            <person name="Bonen L."/>
            <person name="Ahrendt S."/>
            <person name="Sain D."/>
            <person name="Corradi N."/>
            <person name="Stajich J.E."/>
        </authorList>
    </citation>
    <scope>NUCLEOTIDE SEQUENCE [LARGE SCALE GENOMIC DNA]</scope>
    <source>
        <strain evidence="3 4">CSF55</strain>
    </source>
</reference>
<dbReference type="InterPro" id="IPR046347">
    <property type="entry name" value="bZIP_sf"/>
</dbReference>
<dbReference type="Pfam" id="PF00170">
    <property type="entry name" value="bZIP_1"/>
    <property type="match status" value="1"/>
</dbReference>
<dbReference type="HOGENOM" id="CLU_1678926_0_0_1"/>
<accession>A0A075B0Q1</accession>
<dbReference type="Proteomes" id="UP000030755">
    <property type="component" value="Unassembled WGS sequence"/>
</dbReference>
<dbReference type="SUPFAM" id="SSF57959">
    <property type="entry name" value="Leucine zipper domain"/>
    <property type="match status" value="1"/>
</dbReference>
<proteinExistence type="predicted"/>
<dbReference type="PROSITE" id="PS50217">
    <property type="entry name" value="BZIP"/>
    <property type="match status" value="1"/>
</dbReference>